<dbReference type="CDD" id="cd22679">
    <property type="entry name" value="FHA_SLMAP"/>
    <property type="match status" value="1"/>
</dbReference>
<dbReference type="AlphaFoldDB" id="A0A1V9Y211"/>
<dbReference type="OrthoDB" id="687730at2759"/>
<dbReference type="InParanoid" id="A0A1V9Y211"/>
<organism evidence="4 5">
    <name type="scientific">Tropilaelaps mercedesae</name>
    <dbReference type="NCBI Taxonomy" id="418985"/>
    <lineage>
        <taxon>Eukaryota</taxon>
        <taxon>Metazoa</taxon>
        <taxon>Ecdysozoa</taxon>
        <taxon>Arthropoda</taxon>
        <taxon>Chelicerata</taxon>
        <taxon>Arachnida</taxon>
        <taxon>Acari</taxon>
        <taxon>Parasitiformes</taxon>
        <taxon>Mesostigmata</taxon>
        <taxon>Gamasina</taxon>
        <taxon>Dermanyssoidea</taxon>
        <taxon>Laelapidae</taxon>
        <taxon>Tropilaelaps</taxon>
    </lineage>
</organism>
<feature type="coiled-coil region" evidence="1">
    <location>
        <begin position="452"/>
        <end position="542"/>
    </location>
</feature>
<accession>A0A1V9Y211</accession>
<evidence type="ECO:0000313" key="5">
    <source>
        <dbReference type="Proteomes" id="UP000192247"/>
    </source>
</evidence>
<dbReference type="InterPro" id="IPR000253">
    <property type="entry name" value="FHA_dom"/>
</dbReference>
<dbReference type="STRING" id="418985.A0A1V9Y211"/>
<keyword evidence="5" id="KW-1185">Reference proteome</keyword>
<evidence type="ECO:0000313" key="4">
    <source>
        <dbReference type="EMBL" id="OQR79750.1"/>
    </source>
</evidence>
<gene>
    <name evidence="4" type="ORF">BIW11_00113</name>
</gene>
<protein>
    <submittedName>
        <fullName evidence="4">Sarcolemmal membrane-associated protein-like</fullName>
    </submittedName>
</protein>
<dbReference type="SMART" id="SM00240">
    <property type="entry name" value="FHA"/>
    <property type="match status" value="1"/>
</dbReference>
<dbReference type="InterPro" id="IPR051176">
    <property type="entry name" value="Cent_Immune-Sig_Mod"/>
</dbReference>
<feature type="coiled-coil region" evidence="1">
    <location>
        <begin position="344"/>
        <end position="410"/>
    </location>
</feature>
<feature type="domain" description="FHA" evidence="3">
    <location>
        <begin position="103"/>
        <end position="158"/>
    </location>
</feature>
<dbReference type="InterPro" id="IPR008984">
    <property type="entry name" value="SMAD_FHA_dom_sf"/>
</dbReference>
<keyword evidence="2" id="KW-0472">Membrane</keyword>
<proteinExistence type="predicted"/>
<feature type="coiled-coil region" evidence="1">
    <location>
        <begin position="571"/>
        <end position="598"/>
    </location>
</feature>
<dbReference type="PANTHER" id="PTHR15715">
    <property type="entry name" value="CENTROSOMAL PROTEIN OF 170 KDA"/>
    <property type="match status" value="1"/>
</dbReference>
<keyword evidence="2" id="KW-1133">Transmembrane helix</keyword>
<evidence type="ECO:0000256" key="1">
    <source>
        <dbReference type="SAM" id="Coils"/>
    </source>
</evidence>
<comment type="caution">
    <text evidence="4">The sequence shown here is derived from an EMBL/GenBank/DDBJ whole genome shotgun (WGS) entry which is preliminary data.</text>
</comment>
<dbReference type="PROSITE" id="PS50006">
    <property type="entry name" value="FHA_DOMAIN"/>
    <property type="match status" value="1"/>
</dbReference>
<dbReference type="Pfam" id="PF00498">
    <property type="entry name" value="FHA"/>
    <property type="match status" value="1"/>
</dbReference>
<keyword evidence="1" id="KW-0175">Coiled coil</keyword>
<evidence type="ECO:0000259" key="3">
    <source>
        <dbReference type="PROSITE" id="PS50006"/>
    </source>
</evidence>
<dbReference type="EMBL" id="MNPL01000743">
    <property type="protein sequence ID" value="OQR79750.1"/>
    <property type="molecule type" value="Genomic_DNA"/>
</dbReference>
<feature type="transmembrane region" description="Helical" evidence="2">
    <location>
        <begin position="627"/>
        <end position="646"/>
    </location>
</feature>
<reference evidence="4 5" key="1">
    <citation type="journal article" date="2017" name="Gigascience">
        <title>Draft genome of the honey bee ectoparasitic mite, Tropilaelaps mercedesae, is shaped by the parasitic life history.</title>
        <authorList>
            <person name="Dong X."/>
            <person name="Armstrong S.D."/>
            <person name="Xia D."/>
            <person name="Makepeace B.L."/>
            <person name="Darby A.C."/>
            <person name="Kadowaki T."/>
        </authorList>
    </citation>
    <scope>NUCLEOTIDE SEQUENCE [LARGE SCALE GENOMIC DNA]</scope>
    <source>
        <strain evidence="4">Wuxi-XJTLU</strain>
    </source>
</reference>
<keyword evidence="2" id="KW-0812">Transmembrane</keyword>
<evidence type="ECO:0000256" key="2">
    <source>
        <dbReference type="SAM" id="Phobius"/>
    </source>
</evidence>
<dbReference type="Gene3D" id="2.60.200.20">
    <property type="match status" value="1"/>
</dbReference>
<dbReference type="SUPFAM" id="SSF49879">
    <property type="entry name" value="SMAD/FHA domain"/>
    <property type="match status" value="1"/>
</dbReference>
<name>A0A1V9Y211_9ACAR</name>
<dbReference type="PANTHER" id="PTHR15715:SF37">
    <property type="entry name" value="LD47843P"/>
    <property type="match status" value="1"/>
</dbReference>
<sequence>MTTLFVLDFRPSSVSQRTLIASLAECGEQVCPEIREGGTASGPMARDGLNMSGSDSESEALLVSIPDGSVRLSSTFSGPTAHLLWRPNSHKFDDRIVPLTEPVKVGRSVAKLKPAAHNAIFDCKVLSRNHAMLWYQDGKFLIQDTQSSNGTFVNNDRLSKGTEEVPPREIFSGDVLQFGVDVIENSKKVTHGCVIALARLFHPDGVEAKPAASAVGYAFSSLTCSQCQCLAQSVMEANVREVILREKIGTLHFILGEVTRAAEESWDSMLNEERLLSKIASLEAKLASVSESNQTAEINKVLQAKETYEGLAKESLSTILQEKLVTLRKCDELQYLQKITNEQVGHLQKSNEALKGQLSELAEKCDTMKQETESILEGHVREKKELEAIIAQERDEVTKLTDNIGALQSELTAYKQPEAKVESPVSEKGLTIEDAASEAEDKISLDSFQGETKNIKDQILRLEEHLQQLKAKLSQAEADKAELQTELLIETNRADLASKMQVQLDVFKHDNAQLESKLERCREQLKQLAEFMQENAELKRQLRLGSAVHDLSAQSTEQQTTAAAVGASAASAEATQEIRNLQIELSTLKQSYARCIEEKVEMRKEFDEMAKEYGGVARQLNTVCRSAMVPLVVVCVAMVVVAQPFYRIFGSSNP</sequence>
<dbReference type="Proteomes" id="UP000192247">
    <property type="component" value="Unassembled WGS sequence"/>
</dbReference>